<dbReference type="AlphaFoldDB" id="A0A8H4KGV4"/>
<dbReference type="Gene3D" id="2.115.10.20">
    <property type="entry name" value="Glycosyl hydrolase domain, family 43"/>
    <property type="match status" value="1"/>
</dbReference>
<feature type="chain" id="PRO_5034354268" evidence="1">
    <location>
        <begin position="19"/>
        <end position="229"/>
    </location>
</feature>
<keyword evidence="3" id="KW-1185">Reference proteome</keyword>
<dbReference type="PANTHER" id="PTHR43301">
    <property type="entry name" value="ARABINAN ENDO-1,5-ALPHA-L-ARABINOSIDASE"/>
    <property type="match status" value="1"/>
</dbReference>
<evidence type="ECO:0000256" key="1">
    <source>
        <dbReference type="SAM" id="SignalP"/>
    </source>
</evidence>
<comment type="caution">
    <text evidence="2">The sequence shown here is derived from an EMBL/GenBank/DDBJ whole genome shotgun (WGS) entry which is preliminary data.</text>
</comment>
<proteinExistence type="predicted"/>
<evidence type="ECO:0000313" key="2">
    <source>
        <dbReference type="EMBL" id="KAF4449930.1"/>
    </source>
</evidence>
<gene>
    <name evidence="2" type="ORF">F53441_6849</name>
</gene>
<accession>A0A8H4KGV4</accession>
<sequence>MRVFAFLSMVFSASLVEALPANDLSAQNQEYVGYLISTFSDPTPEVQWHLSNGKSASSFKSLNGGKPVLTSDVGTKGVRDIFLTTGAARSEYFIIATDLDINAPDFAWDLATRNGSRGLVVWPSKDLVNWSKPSVESATAGMAWAPSAVWDGPTKQYYVFWAARHYAASDPEHKGAATLNRIRYATTKTSSSSVLRKTTMLLKTLALSIRSSCIWASQAICSLPKERDC</sequence>
<dbReference type="EMBL" id="JAADJG010000264">
    <property type="protein sequence ID" value="KAF4449930.1"/>
    <property type="molecule type" value="Genomic_DNA"/>
</dbReference>
<dbReference type="InterPro" id="IPR023296">
    <property type="entry name" value="Glyco_hydro_beta-prop_sf"/>
</dbReference>
<organism evidence="2 3">
    <name type="scientific">Fusarium austroafricanum</name>
    <dbReference type="NCBI Taxonomy" id="2364996"/>
    <lineage>
        <taxon>Eukaryota</taxon>
        <taxon>Fungi</taxon>
        <taxon>Dikarya</taxon>
        <taxon>Ascomycota</taxon>
        <taxon>Pezizomycotina</taxon>
        <taxon>Sordariomycetes</taxon>
        <taxon>Hypocreomycetidae</taxon>
        <taxon>Hypocreales</taxon>
        <taxon>Nectriaceae</taxon>
        <taxon>Fusarium</taxon>
        <taxon>Fusarium concolor species complex</taxon>
    </lineage>
</organism>
<dbReference type="InterPro" id="IPR050727">
    <property type="entry name" value="GH43_arabinanases"/>
</dbReference>
<feature type="signal peptide" evidence="1">
    <location>
        <begin position="1"/>
        <end position="18"/>
    </location>
</feature>
<evidence type="ECO:0000313" key="3">
    <source>
        <dbReference type="Proteomes" id="UP000605986"/>
    </source>
</evidence>
<dbReference type="OrthoDB" id="19657at2759"/>
<dbReference type="SUPFAM" id="SSF75005">
    <property type="entry name" value="Arabinanase/levansucrase/invertase"/>
    <property type="match status" value="1"/>
</dbReference>
<name>A0A8H4KGV4_9HYPO</name>
<protein>
    <submittedName>
        <fullName evidence="2">Uncharacterized protein</fullName>
    </submittedName>
</protein>
<keyword evidence="1" id="KW-0732">Signal</keyword>
<dbReference type="PANTHER" id="PTHR43301:SF8">
    <property type="entry name" value="ARABINOSIDASE-RELATED"/>
    <property type="match status" value="1"/>
</dbReference>
<dbReference type="Proteomes" id="UP000605986">
    <property type="component" value="Unassembled WGS sequence"/>
</dbReference>
<reference evidence="2" key="1">
    <citation type="submission" date="2020-01" db="EMBL/GenBank/DDBJ databases">
        <title>Identification and distribution of gene clusters putatively required for synthesis of sphingolipid metabolism inhibitors in phylogenetically diverse species of the filamentous fungus Fusarium.</title>
        <authorList>
            <person name="Kim H.-S."/>
            <person name="Busman M."/>
            <person name="Brown D.W."/>
            <person name="Divon H."/>
            <person name="Uhlig S."/>
            <person name="Proctor R.H."/>
        </authorList>
    </citation>
    <scope>NUCLEOTIDE SEQUENCE</scope>
    <source>
        <strain evidence="2">NRRL 53441</strain>
    </source>
</reference>